<evidence type="ECO:0000313" key="1">
    <source>
        <dbReference type="EMBL" id="CAH2216201.1"/>
    </source>
</evidence>
<accession>A0A8S4QLN5</accession>
<dbReference type="EMBL" id="CAKXAJ010014398">
    <property type="protein sequence ID" value="CAH2216201.1"/>
    <property type="molecule type" value="Genomic_DNA"/>
</dbReference>
<dbReference type="OrthoDB" id="7386590at2759"/>
<feature type="non-terminal residue" evidence="1">
    <location>
        <position position="50"/>
    </location>
</feature>
<reference evidence="1" key="1">
    <citation type="submission" date="2022-03" db="EMBL/GenBank/DDBJ databases">
        <authorList>
            <person name="Lindestad O."/>
        </authorList>
    </citation>
    <scope>NUCLEOTIDE SEQUENCE</scope>
</reference>
<organism evidence="1 2">
    <name type="scientific">Pararge aegeria aegeria</name>
    <dbReference type="NCBI Taxonomy" id="348720"/>
    <lineage>
        <taxon>Eukaryota</taxon>
        <taxon>Metazoa</taxon>
        <taxon>Ecdysozoa</taxon>
        <taxon>Arthropoda</taxon>
        <taxon>Hexapoda</taxon>
        <taxon>Insecta</taxon>
        <taxon>Pterygota</taxon>
        <taxon>Neoptera</taxon>
        <taxon>Endopterygota</taxon>
        <taxon>Lepidoptera</taxon>
        <taxon>Glossata</taxon>
        <taxon>Ditrysia</taxon>
        <taxon>Papilionoidea</taxon>
        <taxon>Nymphalidae</taxon>
        <taxon>Satyrinae</taxon>
        <taxon>Satyrini</taxon>
        <taxon>Parargina</taxon>
        <taxon>Pararge</taxon>
    </lineage>
</organism>
<sequence>MRGFLWAIAHAALDTLSYLDLNLPTEVQLIEPKNYAKVAANMFREFEEGW</sequence>
<dbReference type="AlphaFoldDB" id="A0A8S4QLN5"/>
<protein>
    <submittedName>
        <fullName evidence="1">Jg20577 protein</fullName>
    </submittedName>
</protein>
<dbReference type="Proteomes" id="UP000838756">
    <property type="component" value="Unassembled WGS sequence"/>
</dbReference>
<keyword evidence="2" id="KW-1185">Reference proteome</keyword>
<evidence type="ECO:0000313" key="2">
    <source>
        <dbReference type="Proteomes" id="UP000838756"/>
    </source>
</evidence>
<comment type="caution">
    <text evidence="1">The sequence shown here is derived from an EMBL/GenBank/DDBJ whole genome shotgun (WGS) entry which is preliminary data.</text>
</comment>
<gene>
    <name evidence="1" type="primary">jg20577</name>
    <name evidence="1" type="ORF">PAEG_LOCUS4259</name>
</gene>
<name>A0A8S4QLN5_9NEOP</name>
<proteinExistence type="predicted"/>